<reference evidence="1 2" key="1">
    <citation type="submission" date="2022-03" db="EMBL/GenBank/DDBJ databases">
        <authorList>
            <person name="Macdonald S."/>
            <person name="Ahmed S."/>
            <person name="Newling K."/>
        </authorList>
    </citation>
    <scope>NUCLEOTIDE SEQUENCE [LARGE SCALE GENOMIC DNA]</scope>
</reference>
<proteinExistence type="predicted"/>
<dbReference type="Proteomes" id="UP001642260">
    <property type="component" value="Unassembled WGS sequence"/>
</dbReference>
<accession>A0ABC8JFK5</accession>
<dbReference type="AlphaFoldDB" id="A0ABC8JFK5"/>
<dbReference type="EMBL" id="CAKOAT010099599">
    <property type="protein sequence ID" value="CAH8323830.1"/>
    <property type="molecule type" value="Genomic_DNA"/>
</dbReference>
<evidence type="ECO:0000313" key="2">
    <source>
        <dbReference type="Proteomes" id="UP001642260"/>
    </source>
</evidence>
<keyword evidence="2" id="KW-1185">Reference proteome</keyword>
<organism evidence="1 2">
    <name type="scientific">Eruca vesicaria subsp. sativa</name>
    <name type="common">Garden rocket</name>
    <name type="synonym">Eruca sativa</name>
    <dbReference type="NCBI Taxonomy" id="29727"/>
    <lineage>
        <taxon>Eukaryota</taxon>
        <taxon>Viridiplantae</taxon>
        <taxon>Streptophyta</taxon>
        <taxon>Embryophyta</taxon>
        <taxon>Tracheophyta</taxon>
        <taxon>Spermatophyta</taxon>
        <taxon>Magnoliopsida</taxon>
        <taxon>eudicotyledons</taxon>
        <taxon>Gunneridae</taxon>
        <taxon>Pentapetalae</taxon>
        <taxon>rosids</taxon>
        <taxon>malvids</taxon>
        <taxon>Brassicales</taxon>
        <taxon>Brassicaceae</taxon>
        <taxon>Brassiceae</taxon>
        <taxon>Eruca</taxon>
    </lineage>
</organism>
<gene>
    <name evidence="1" type="ORF">ERUC_LOCUS9986</name>
</gene>
<sequence length="91" mass="10338">MPPNMKTLIAKYRGGNRRFSCSASNSAGSNGAGQILWSLRRFISFGFGYGLGMYVLGDKVAEVEEDRQKYLRDVYGESSKIVDLRQEMWKF</sequence>
<protein>
    <submittedName>
        <fullName evidence="1">Uncharacterized protein</fullName>
    </submittedName>
</protein>
<evidence type="ECO:0000313" key="1">
    <source>
        <dbReference type="EMBL" id="CAH8323830.1"/>
    </source>
</evidence>
<comment type="caution">
    <text evidence="1">The sequence shown here is derived from an EMBL/GenBank/DDBJ whole genome shotgun (WGS) entry which is preliminary data.</text>
</comment>
<name>A0ABC8JFK5_ERUVS</name>